<protein>
    <submittedName>
        <fullName evidence="1">Uncharacterized protein</fullName>
    </submittedName>
</protein>
<dbReference type="Proteomes" id="UP000790377">
    <property type="component" value="Unassembled WGS sequence"/>
</dbReference>
<comment type="caution">
    <text evidence="1">The sequence shown here is derived from an EMBL/GenBank/DDBJ whole genome shotgun (WGS) entry which is preliminary data.</text>
</comment>
<evidence type="ECO:0000313" key="2">
    <source>
        <dbReference type="Proteomes" id="UP000790377"/>
    </source>
</evidence>
<proteinExistence type="predicted"/>
<dbReference type="EMBL" id="MU268228">
    <property type="protein sequence ID" value="KAH7905282.1"/>
    <property type="molecule type" value="Genomic_DNA"/>
</dbReference>
<sequence length="153" mass="16572">MPTPVLAPAPARLNTNGSMNEDSKGDLEGEERKLSDCDRSQWALLPNMLHFVANPVRVGARYKPKANPMNPLWTDCAHALSTGITPAPTPPFVNSPVYLLSLALIISILICLSLSSSVFPSTNLSTAPSTSLYPHKSLTPTPIWSVVALIRRR</sequence>
<accession>A0ACB7ZX85</accession>
<name>A0ACB7ZX85_9AGAM</name>
<reference evidence="1" key="1">
    <citation type="journal article" date="2021" name="New Phytol.">
        <title>Evolutionary innovations through gain and loss of genes in the ectomycorrhizal Boletales.</title>
        <authorList>
            <person name="Wu G."/>
            <person name="Miyauchi S."/>
            <person name="Morin E."/>
            <person name="Kuo A."/>
            <person name="Drula E."/>
            <person name="Varga T."/>
            <person name="Kohler A."/>
            <person name="Feng B."/>
            <person name="Cao Y."/>
            <person name="Lipzen A."/>
            <person name="Daum C."/>
            <person name="Hundley H."/>
            <person name="Pangilinan J."/>
            <person name="Johnson J."/>
            <person name="Barry K."/>
            <person name="LaButti K."/>
            <person name="Ng V."/>
            <person name="Ahrendt S."/>
            <person name="Min B."/>
            <person name="Choi I.G."/>
            <person name="Park H."/>
            <person name="Plett J.M."/>
            <person name="Magnuson J."/>
            <person name="Spatafora J.W."/>
            <person name="Nagy L.G."/>
            <person name="Henrissat B."/>
            <person name="Grigoriev I.V."/>
            <person name="Yang Z.L."/>
            <person name="Xu J."/>
            <person name="Martin F.M."/>
        </authorList>
    </citation>
    <scope>NUCLEOTIDE SEQUENCE</scope>
    <source>
        <strain evidence="1">ATCC 28755</strain>
    </source>
</reference>
<evidence type="ECO:0000313" key="1">
    <source>
        <dbReference type="EMBL" id="KAH7905282.1"/>
    </source>
</evidence>
<keyword evidence="2" id="KW-1185">Reference proteome</keyword>
<organism evidence="1 2">
    <name type="scientific">Hygrophoropsis aurantiaca</name>
    <dbReference type="NCBI Taxonomy" id="72124"/>
    <lineage>
        <taxon>Eukaryota</taxon>
        <taxon>Fungi</taxon>
        <taxon>Dikarya</taxon>
        <taxon>Basidiomycota</taxon>
        <taxon>Agaricomycotina</taxon>
        <taxon>Agaricomycetes</taxon>
        <taxon>Agaricomycetidae</taxon>
        <taxon>Boletales</taxon>
        <taxon>Coniophorineae</taxon>
        <taxon>Hygrophoropsidaceae</taxon>
        <taxon>Hygrophoropsis</taxon>
    </lineage>
</organism>
<gene>
    <name evidence="1" type="ORF">BJ138DRAFT_1118618</name>
</gene>